<dbReference type="HOGENOM" id="CLU_154533_0_0_14"/>
<dbReference type="AlphaFoldDB" id="H6N7I5"/>
<proteinExistence type="predicted"/>
<protein>
    <submittedName>
        <fullName evidence="2">Uncharacterized protein</fullName>
    </submittedName>
</protein>
<dbReference type="Proteomes" id="UP000009135">
    <property type="component" value="Chromosome"/>
</dbReference>
<name>H6N7I5_MYCHN</name>
<reference evidence="2 3" key="1">
    <citation type="journal article" date="2012" name="J. Bacteriol.">
        <title>Complete genome sequence of Mycoplasma haemocanis strain Illinois.</title>
        <authorList>
            <person name="do Nascimento N.C."/>
            <person name="Guimaraes A.M."/>
            <person name="Santos A.P."/>
            <person name="Sanmiguel P.J."/>
            <person name="Messick J.B."/>
        </authorList>
    </citation>
    <scope>NUCLEOTIDE SEQUENCE [LARGE SCALE GENOMIC DNA]</scope>
    <source>
        <strain evidence="2 3">Illinois</strain>
    </source>
</reference>
<evidence type="ECO:0000313" key="3">
    <source>
        <dbReference type="Proteomes" id="UP000009135"/>
    </source>
</evidence>
<gene>
    <name evidence="2" type="ordered locus">MHC_03735</name>
</gene>
<feature type="region of interest" description="Disordered" evidence="1">
    <location>
        <begin position="96"/>
        <end position="124"/>
    </location>
</feature>
<organism evidence="2 3">
    <name type="scientific">Mycoplasma haemocanis (strain Illinois)</name>
    <dbReference type="NCBI Taxonomy" id="1111676"/>
    <lineage>
        <taxon>Bacteria</taxon>
        <taxon>Bacillati</taxon>
        <taxon>Mycoplasmatota</taxon>
        <taxon>Mollicutes</taxon>
        <taxon>Mycoplasmataceae</taxon>
        <taxon>Mycoplasma</taxon>
    </lineage>
</organism>
<accession>H6N7I5</accession>
<dbReference type="STRING" id="1111676.MHC_03735"/>
<dbReference type="OrthoDB" id="402322at2"/>
<evidence type="ECO:0000313" key="2">
    <source>
        <dbReference type="EMBL" id="AEW45607.2"/>
    </source>
</evidence>
<keyword evidence="3" id="KW-1185">Reference proteome</keyword>
<dbReference type="KEGG" id="mhe:MHC_03735"/>
<dbReference type="EMBL" id="CP003199">
    <property type="protein sequence ID" value="AEW45607.2"/>
    <property type="molecule type" value="Genomic_DNA"/>
</dbReference>
<evidence type="ECO:0000256" key="1">
    <source>
        <dbReference type="SAM" id="MobiDB-lite"/>
    </source>
</evidence>
<sequence length="124" mass="13813">MTAFWLSKAVLGGSIFMGTSVGAGVALLTPSGSTSAKSIYKKGCRIHKLISSANGTFEKIDHEELEQEILSLRQGNFFQKIKEVCERDKDVLIHNPDSKGWQPYDKNDGDSSQVKNKFKDYLKK</sequence>